<sequence length="145" mass="16504">MVSQRLTKRRRTAYVILSVNSWLTKTNDWISQQRNRSLRLGQTHPADFLALIKTTSPLLIQTTAYCTSLQELAANRYHPVDASQNVTILKSLALSTESTWQNWLITLNRLVMPKRGKVGKVAVDRGKDLEDKEKVQAAQEVKDRA</sequence>
<reference evidence="1 2" key="1">
    <citation type="journal article" date="2015" name="Proc. Natl. Acad. Sci. U.S.A.">
        <title>The resurrection genome of Boea hygrometrica: A blueprint for survival of dehydration.</title>
        <authorList>
            <person name="Xiao L."/>
            <person name="Yang G."/>
            <person name="Zhang L."/>
            <person name="Yang X."/>
            <person name="Zhao S."/>
            <person name="Ji Z."/>
            <person name="Zhou Q."/>
            <person name="Hu M."/>
            <person name="Wang Y."/>
            <person name="Chen M."/>
            <person name="Xu Y."/>
            <person name="Jin H."/>
            <person name="Xiao X."/>
            <person name="Hu G."/>
            <person name="Bao F."/>
            <person name="Hu Y."/>
            <person name="Wan P."/>
            <person name="Li L."/>
            <person name="Deng X."/>
            <person name="Kuang T."/>
            <person name="Xiang C."/>
            <person name="Zhu J.K."/>
            <person name="Oliver M.J."/>
            <person name="He Y."/>
        </authorList>
    </citation>
    <scope>NUCLEOTIDE SEQUENCE [LARGE SCALE GENOMIC DNA]</scope>
    <source>
        <strain evidence="2">cv. XS01</strain>
    </source>
</reference>
<proteinExistence type="predicted"/>
<protein>
    <submittedName>
        <fullName evidence="1">Uncharacterized protein</fullName>
    </submittedName>
</protein>
<gene>
    <name evidence="1" type="ORF">F511_37376</name>
</gene>
<organism evidence="1 2">
    <name type="scientific">Dorcoceras hygrometricum</name>
    <dbReference type="NCBI Taxonomy" id="472368"/>
    <lineage>
        <taxon>Eukaryota</taxon>
        <taxon>Viridiplantae</taxon>
        <taxon>Streptophyta</taxon>
        <taxon>Embryophyta</taxon>
        <taxon>Tracheophyta</taxon>
        <taxon>Spermatophyta</taxon>
        <taxon>Magnoliopsida</taxon>
        <taxon>eudicotyledons</taxon>
        <taxon>Gunneridae</taxon>
        <taxon>Pentapetalae</taxon>
        <taxon>asterids</taxon>
        <taxon>lamiids</taxon>
        <taxon>Lamiales</taxon>
        <taxon>Gesneriaceae</taxon>
        <taxon>Didymocarpoideae</taxon>
        <taxon>Trichosporeae</taxon>
        <taxon>Loxocarpinae</taxon>
        <taxon>Dorcoceras</taxon>
    </lineage>
</organism>
<dbReference type="AlphaFoldDB" id="A0A2Z7D0J4"/>
<evidence type="ECO:0000313" key="2">
    <source>
        <dbReference type="Proteomes" id="UP000250235"/>
    </source>
</evidence>
<dbReference type="EMBL" id="KQ992426">
    <property type="protein sequence ID" value="KZV50419.1"/>
    <property type="molecule type" value="Genomic_DNA"/>
</dbReference>
<accession>A0A2Z7D0J4</accession>
<name>A0A2Z7D0J4_9LAMI</name>
<keyword evidence="2" id="KW-1185">Reference proteome</keyword>
<dbReference type="Proteomes" id="UP000250235">
    <property type="component" value="Unassembled WGS sequence"/>
</dbReference>
<evidence type="ECO:0000313" key="1">
    <source>
        <dbReference type="EMBL" id="KZV50419.1"/>
    </source>
</evidence>